<dbReference type="PROSITE" id="PS50089">
    <property type="entry name" value="ZF_RING_2"/>
    <property type="match status" value="1"/>
</dbReference>
<accession>A0AAQ3KPQ7</accession>
<dbReference type="InterPro" id="IPR058746">
    <property type="entry name" value="Znf_RING-type_Topors"/>
</dbReference>
<feature type="region of interest" description="Disordered" evidence="5">
    <location>
        <begin position="1"/>
        <end position="45"/>
    </location>
</feature>
<dbReference type="PANTHER" id="PTHR47177:SF4">
    <property type="entry name" value="OS06G0283200 PROTEIN"/>
    <property type="match status" value="1"/>
</dbReference>
<gene>
    <name evidence="8" type="ORF">Cni_G20874</name>
</gene>
<dbReference type="PROSITE" id="PS00518">
    <property type="entry name" value="ZF_RING_1"/>
    <property type="match status" value="1"/>
</dbReference>
<dbReference type="InterPro" id="IPR013083">
    <property type="entry name" value="Znf_RING/FYVE/PHD"/>
</dbReference>
<proteinExistence type="predicted"/>
<dbReference type="InterPro" id="IPR001841">
    <property type="entry name" value="Znf_RING"/>
</dbReference>
<feature type="region of interest" description="Disordered" evidence="5">
    <location>
        <begin position="263"/>
        <end position="283"/>
    </location>
</feature>
<dbReference type="InterPro" id="IPR001965">
    <property type="entry name" value="Znf_PHD"/>
</dbReference>
<keyword evidence="9" id="KW-1185">Reference proteome</keyword>
<keyword evidence="2 4" id="KW-0863">Zinc-finger</keyword>
<evidence type="ECO:0000256" key="3">
    <source>
        <dbReference type="ARBA" id="ARBA00022833"/>
    </source>
</evidence>
<evidence type="ECO:0000259" key="7">
    <source>
        <dbReference type="PROSITE" id="PS50089"/>
    </source>
</evidence>
<name>A0AAQ3KPQ7_9LILI</name>
<keyword evidence="1" id="KW-0479">Metal-binding</keyword>
<dbReference type="AlphaFoldDB" id="A0AAQ3KPQ7"/>
<keyword evidence="3" id="KW-0862">Zinc</keyword>
<dbReference type="PROSITE" id="PS50016">
    <property type="entry name" value="ZF_PHD_2"/>
    <property type="match status" value="1"/>
</dbReference>
<evidence type="ECO:0000313" key="9">
    <source>
        <dbReference type="Proteomes" id="UP001327560"/>
    </source>
</evidence>
<dbReference type="Proteomes" id="UP001327560">
    <property type="component" value="Chromosome 6"/>
</dbReference>
<dbReference type="SMART" id="SM00184">
    <property type="entry name" value="RING"/>
    <property type="match status" value="2"/>
</dbReference>
<dbReference type="SUPFAM" id="SSF57903">
    <property type="entry name" value="FYVE/PHD zinc finger"/>
    <property type="match status" value="1"/>
</dbReference>
<dbReference type="InterPro" id="IPR011011">
    <property type="entry name" value="Znf_FYVE_PHD"/>
</dbReference>
<dbReference type="Gene3D" id="3.30.40.10">
    <property type="entry name" value="Zinc/RING finger domain, C3HC4 (zinc finger)"/>
    <property type="match status" value="2"/>
</dbReference>
<feature type="domain" description="RING-type" evidence="7">
    <location>
        <begin position="51"/>
        <end position="92"/>
    </location>
</feature>
<feature type="compositionally biased region" description="Polar residues" evidence="5">
    <location>
        <begin position="344"/>
        <end position="357"/>
    </location>
</feature>
<dbReference type="CDD" id="cd16574">
    <property type="entry name" value="RING-HC_Topors"/>
    <property type="match status" value="1"/>
</dbReference>
<dbReference type="Pfam" id="PF13639">
    <property type="entry name" value="zf-RING_2"/>
    <property type="match status" value="1"/>
</dbReference>
<evidence type="ECO:0000256" key="2">
    <source>
        <dbReference type="ARBA" id="ARBA00022771"/>
    </source>
</evidence>
<dbReference type="PANTHER" id="PTHR47177">
    <property type="entry name" value="F18C1.6 PROTEIN"/>
    <property type="match status" value="1"/>
</dbReference>
<sequence>MEAASELHPAPPKRPKTLAKGKEKMQPEPTSSPEDTPAASGMDEEEGEETCGICLSDSERSIRGRIDSCDHCFCFVCIMEWAKIESRCPLCKRRFQSIRRPPVRGVFPVERVVHVPVRDQVYHPLGNESTARSDPYAHVKCNICHGSQNEELLLLCDLCDLAAHTYCVGLGATVPEGDWYCPDCTILRDRHSKSESDDDFLPQDSCKNVGGFQLPEQLISISDIVADEIPSSSSRSFSNLNILGIERNPHRLQSINISCGRTQHSGTQTDLSSSIPTVGESFGNSANNIETGARTLRNCRNLHDRIQAFRSNWNDLRAGSLHFVSNLSAVNRTEKRLSAPAGTSYPQETTSHINQEETTSSSVSSKTNKKANSDDVNKAWEMLKIAKAQATQRNRKSGDNLSSICKKNIIKNTAYYPAMDNVCKGPEKLQSCLNVCNGKSVVGNKASSNRPEDQDVLFKMYGKHNYSVSKQTPYVDKLTDAQNFQGPHQKSQLLPKVSLCQTHMLPDFQESQGDPGSIASSQCCVSISLSNKRSNYGPSDLETNSKKVTVSGIDASLNLSKERAKRNYSNDFESSVKLSSNLPTTNGSADNSSKGEIQSLVKLNLSLLNRDQKLEAERYKKVARIATHSILAACGLEHSKSSARSFPNSICSHPEQIKQLRKSNLMPNSCRECFYAFVQNVVKSVLSEKNLIGSPPD</sequence>
<dbReference type="InterPro" id="IPR017907">
    <property type="entry name" value="Znf_RING_CS"/>
</dbReference>
<dbReference type="SMART" id="SM00249">
    <property type="entry name" value="PHD"/>
    <property type="match status" value="1"/>
</dbReference>
<dbReference type="EMBL" id="CP136895">
    <property type="protein sequence ID" value="WOL12109.1"/>
    <property type="molecule type" value="Genomic_DNA"/>
</dbReference>
<organism evidence="8 9">
    <name type="scientific">Canna indica</name>
    <name type="common">Indian-shot</name>
    <dbReference type="NCBI Taxonomy" id="4628"/>
    <lineage>
        <taxon>Eukaryota</taxon>
        <taxon>Viridiplantae</taxon>
        <taxon>Streptophyta</taxon>
        <taxon>Embryophyta</taxon>
        <taxon>Tracheophyta</taxon>
        <taxon>Spermatophyta</taxon>
        <taxon>Magnoliopsida</taxon>
        <taxon>Liliopsida</taxon>
        <taxon>Zingiberales</taxon>
        <taxon>Cannaceae</taxon>
        <taxon>Canna</taxon>
    </lineage>
</organism>
<feature type="region of interest" description="Disordered" evidence="5">
    <location>
        <begin position="335"/>
        <end position="375"/>
    </location>
</feature>
<protein>
    <submittedName>
        <fullName evidence="8">Uncharacterized protein</fullName>
    </submittedName>
</protein>
<evidence type="ECO:0000256" key="5">
    <source>
        <dbReference type="SAM" id="MobiDB-lite"/>
    </source>
</evidence>
<evidence type="ECO:0000259" key="6">
    <source>
        <dbReference type="PROSITE" id="PS50016"/>
    </source>
</evidence>
<reference evidence="8 9" key="1">
    <citation type="submission" date="2023-10" db="EMBL/GenBank/DDBJ databases">
        <title>Chromosome-scale genome assembly provides insights into flower coloration mechanisms of Canna indica.</title>
        <authorList>
            <person name="Li C."/>
        </authorList>
    </citation>
    <scope>NUCLEOTIDE SEQUENCE [LARGE SCALE GENOMIC DNA]</scope>
    <source>
        <tissue evidence="8">Flower</tissue>
    </source>
</reference>
<feature type="domain" description="PHD-type" evidence="6">
    <location>
        <begin position="138"/>
        <end position="187"/>
    </location>
</feature>
<dbReference type="SUPFAM" id="SSF57850">
    <property type="entry name" value="RING/U-box"/>
    <property type="match status" value="1"/>
</dbReference>
<feature type="region of interest" description="Disordered" evidence="5">
    <location>
        <begin position="570"/>
        <end position="593"/>
    </location>
</feature>
<evidence type="ECO:0000256" key="1">
    <source>
        <dbReference type="ARBA" id="ARBA00022723"/>
    </source>
</evidence>
<dbReference type="InterPro" id="IPR019787">
    <property type="entry name" value="Znf_PHD-finger"/>
</dbReference>
<dbReference type="Pfam" id="PF00628">
    <property type="entry name" value="PHD"/>
    <property type="match status" value="1"/>
</dbReference>
<evidence type="ECO:0000256" key="4">
    <source>
        <dbReference type="PROSITE-ProRule" id="PRU00175"/>
    </source>
</evidence>
<evidence type="ECO:0000313" key="8">
    <source>
        <dbReference type="EMBL" id="WOL12109.1"/>
    </source>
</evidence>
<dbReference type="GO" id="GO:0008270">
    <property type="term" value="F:zinc ion binding"/>
    <property type="evidence" value="ECO:0007669"/>
    <property type="project" value="UniProtKB-KW"/>
</dbReference>